<comment type="catalytic activity">
    <reaction evidence="28">
        <text>a monoacylglycerol + ATP = a monoacyl-sn-glycero-3-phosphate + ADP + H(+)</text>
        <dbReference type="Rhea" id="RHEA:19293"/>
        <dbReference type="ChEBI" id="CHEBI:15378"/>
        <dbReference type="ChEBI" id="CHEBI:17408"/>
        <dbReference type="ChEBI" id="CHEBI:30616"/>
        <dbReference type="ChEBI" id="CHEBI:77589"/>
        <dbReference type="ChEBI" id="CHEBI:456216"/>
        <dbReference type="EC" id="2.7.1.94"/>
    </reaction>
    <physiologicalReaction direction="left-to-right" evidence="28">
        <dbReference type="Rhea" id="RHEA:19294"/>
    </physiologicalReaction>
</comment>
<comment type="pathway">
    <text evidence="4">Lipid metabolism; glycerolipid metabolism.</text>
</comment>
<keyword evidence="13" id="KW-0472">Membrane</keyword>
<dbReference type="PROSITE" id="PS50146">
    <property type="entry name" value="DAGK"/>
    <property type="match status" value="1"/>
</dbReference>
<dbReference type="GO" id="GO:0046512">
    <property type="term" value="P:sphingosine biosynthetic process"/>
    <property type="evidence" value="ECO:0007669"/>
    <property type="project" value="TreeGrafter"/>
</dbReference>
<evidence type="ECO:0000256" key="13">
    <source>
        <dbReference type="ARBA" id="ARBA00023136"/>
    </source>
</evidence>
<evidence type="ECO:0000256" key="20">
    <source>
        <dbReference type="ARBA" id="ARBA00024636"/>
    </source>
</evidence>
<evidence type="ECO:0000256" key="4">
    <source>
        <dbReference type="ARBA" id="ARBA00005175"/>
    </source>
</evidence>
<dbReference type="GO" id="GO:0046513">
    <property type="term" value="P:ceramide biosynthetic process"/>
    <property type="evidence" value="ECO:0007669"/>
    <property type="project" value="TreeGrafter"/>
</dbReference>
<organism evidence="31 32">
    <name type="scientific">Drosophila hydei</name>
    <name type="common">Fruit fly</name>
    <dbReference type="NCBI Taxonomy" id="7224"/>
    <lineage>
        <taxon>Eukaryota</taxon>
        <taxon>Metazoa</taxon>
        <taxon>Ecdysozoa</taxon>
        <taxon>Arthropoda</taxon>
        <taxon>Hexapoda</taxon>
        <taxon>Insecta</taxon>
        <taxon>Pterygota</taxon>
        <taxon>Neoptera</taxon>
        <taxon>Endopterygota</taxon>
        <taxon>Diptera</taxon>
        <taxon>Brachycera</taxon>
        <taxon>Muscomorpha</taxon>
        <taxon>Ephydroidea</taxon>
        <taxon>Drosophilidae</taxon>
        <taxon>Drosophila</taxon>
    </lineage>
</organism>
<evidence type="ECO:0000256" key="19">
    <source>
        <dbReference type="ARBA" id="ARBA00024556"/>
    </source>
</evidence>
<evidence type="ECO:0000256" key="28">
    <source>
        <dbReference type="ARBA" id="ARBA00048663"/>
    </source>
</evidence>
<dbReference type="GO" id="GO:0001729">
    <property type="term" value="F:ceramide kinase activity"/>
    <property type="evidence" value="ECO:0007669"/>
    <property type="project" value="UniProtKB-EC"/>
</dbReference>
<dbReference type="Gene3D" id="3.40.50.10330">
    <property type="entry name" value="Probable inorganic polyphosphate/atp-NAD kinase, domain 1"/>
    <property type="match status" value="1"/>
</dbReference>
<comment type="catalytic activity">
    <reaction evidence="16">
        <text>1-(5Z,8Z,11Z,14Z-eicosatetraenoyl)-sn-glycerol + ATP = 1-(5Z,8Z,11Z,14Z-eicosatetraenoyl)-sn-glycero-3-phosphate + ADP + H(+)</text>
        <dbReference type="Rhea" id="RHEA:43328"/>
        <dbReference type="ChEBI" id="CHEBI:15378"/>
        <dbReference type="ChEBI" id="CHEBI:30616"/>
        <dbReference type="ChEBI" id="CHEBI:34071"/>
        <dbReference type="ChEBI" id="CHEBI:74938"/>
        <dbReference type="ChEBI" id="CHEBI:456216"/>
    </reaction>
    <physiologicalReaction direction="left-to-right" evidence="16">
        <dbReference type="Rhea" id="RHEA:43329"/>
    </physiologicalReaction>
</comment>
<evidence type="ECO:0000256" key="29">
    <source>
        <dbReference type="ARBA" id="ARBA00048876"/>
    </source>
</evidence>
<dbReference type="GO" id="GO:0004143">
    <property type="term" value="F:ATP-dependent diacylglycerol kinase activity"/>
    <property type="evidence" value="ECO:0007669"/>
    <property type="project" value="UniProtKB-EC"/>
</dbReference>
<evidence type="ECO:0000256" key="9">
    <source>
        <dbReference type="ARBA" id="ARBA00022792"/>
    </source>
</evidence>
<evidence type="ECO:0000256" key="2">
    <source>
        <dbReference type="ARBA" id="ARBA00004569"/>
    </source>
</evidence>
<sequence>MNTLKLIRNNWKKSLLLSCVAGYGISTVKTNIDIKLYMSQLSSEVLHSHQNTSVLPKNVLVIMNPIAKKKKAENLFKKYCEPLLHLAGFSVEILRTNHIGHAKTYVEEMNTLPDVIVVAGGDGTKSEVVTGLLRRHGEICPVSLLPLGREKQSSFNFFDIGSNRELDFVKALCKALLPLLKNQYRYADVIQYDVLDEDNTDNDGNSNSNNLKPIFGINGFSWGLLKDIDNMKDKYWYVGPLRHHFAAFFRSFSGKSNWDAETNYVYTPPCRGCSNCCAEVEDQQAKGFFLSKLVKQQNVSRTAAQKLIKNDSCATKLHGCIKSNQVNINLSQNDENFSELESKFIDSLQPGWNFIKNIPKITNKTLEPNLILKSRTIKLYPSVGTEPIFYSIDGEEYEPRPIQVSIVPNAIKVFC</sequence>
<evidence type="ECO:0000256" key="8">
    <source>
        <dbReference type="ARBA" id="ARBA00022777"/>
    </source>
</evidence>
<evidence type="ECO:0000256" key="5">
    <source>
        <dbReference type="ARBA" id="ARBA00012133"/>
    </source>
</evidence>
<comment type="catalytic activity">
    <reaction evidence="26">
        <text>a 2-acylglycerol + ATP = a 2-acyl-sn-glycerol 3-phosphate + ADP + H(+)</text>
        <dbReference type="Rhea" id="RHEA:39847"/>
        <dbReference type="ChEBI" id="CHEBI:15378"/>
        <dbReference type="ChEBI" id="CHEBI:17389"/>
        <dbReference type="ChEBI" id="CHEBI:30616"/>
        <dbReference type="ChEBI" id="CHEBI:64982"/>
        <dbReference type="ChEBI" id="CHEBI:456216"/>
    </reaction>
    <physiologicalReaction direction="left-to-right" evidence="26">
        <dbReference type="Rhea" id="RHEA:39848"/>
    </physiologicalReaction>
</comment>
<dbReference type="UniPathway" id="UPA00230"/>
<comment type="catalytic activity">
    <reaction evidence="14">
        <text>1,2-di-(9Z-octadecenoyl)-sn-glycerol + ATP = 1,2-di-(9Z-octadecenoyl)-sn-glycero-3-phosphate + ADP + H(+)</text>
        <dbReference type="Rhea" id="RHEA:40327"/>
        <dbReference type="ChEBI" id="CHEBI:15378"/>
        <dbReference type="ChEBI" id="CHEBI:30616"/>
        <dbReference type="ChEBI" id="CHEBI:52333"/>
        <dbReference type="ChEBI" id="CHEBI:74546"/>
        <dbReference type="ChEBI" id="CHEBI:456216"/>
    </reaction>
    <physiologicalReaction direction="left-to-right" evidence="14">
        <dbReference type="Rhea" id="RHEA:40328"/>
    </physiologicalReaction>
</comment>
<evidence type="ECO:0000256" key="6">
    <source>
        <dbReference type="ARBA" id="ARBA00022679"/>
    </source>
</evidence>
<dbReference type="PANTHER" id="PTHR12358:SF31">
    <property type="entry name" value="ACYLGLYCEROL KINASE, MITOCHONDRIAL"/>
    <property type="match status" value="1"/>
</dbReference>
<evidence type="ECO:0000256" key="17">
    <source>
        <dbReference type="ARBA" id="ARBA00024505"/>
    </source>
</evidence>
<evidence type="ECO:0000256" key="25">
    <source>
        <dbReference type="ARBA" id="ARBA00030553"/>
    </source>
</evidence>
<evidence type="ECO:0000256" key="24">
    <source>
        <dbReference type="ARBA" id="ARBA00026142"/>
    </source>
</evidence>
<dbReference type="Pfam" id="PF19712">
    <property type="entry name" value="AGK_C"/>
    <property type="match status" value="1"/>
</dbReference>
<evidence type="ECO:0000256" key="11">
    <source>
        <dbReference type="ARBA" id="ARBA00023098"/>
    </source>
</evidence>
<dbReference type="PANTHER" id="PTHR12358">
    <property type="entry name" value="SPHINGOSINE KINASE"/>
    <property type="match status" value="1"/>
</dbReference>
<dbReference type="GO" id="GO:0046486">
    <property type="term" value="P:glycerolipid metabolic process"/>
    <property type="evidence" value="ECO:0007669"/>
    <property type="project" value="UniProtKB-UniPathway"/>
</dbReference>
<dbReference type="Pfam" id="PF00781">
    <property type="entry name" value="DAGK_cat"/>
    <property type="match status" value="1"/>
</dbReference>
<dbReference type="InterPro" id="IPR016064">
    <property type="entry name" value="NAD/diacylglycerol_kinase_sf"/>
</dbReference>
<dbReference type="InterPro" id="IPR050187">
    <property type="entry name" value="Lipid_Phosphate_FormReg"/>
</dbReference>
<evidence type="ECO:0000256" key="1">
    <source>
        <dbReference type="ARBA" id="ARBA00001946"/>
    </source>
</evidence>
<keyword evidence="9" id="KW-0999">Mitochondrion inner membrane</keyword>
<dbReference type="InterPro" id="IPR045579">
    <property type="entry name" value="AGK_C"/>
</dbReference>
<comment type="cofactor">
    <cofactor evidence="1">
        <name>Mg(2+)</name>
        <dbReference type="ChEBI" id="CHEBI:18420"/>
    </cofactor>
</comment>
<dbReference type="OMA" id="HWKKTTF"/>
<proteinExistence type="inferred from homology"/>
<dbReference type="GeneID" id="111603997"/>
<dbReference type="GO" id="GO:0005758">
    <property type="term" value="C:mitochondrial intermembrane space"/>
    <property type="evidence" value="ECO:0007669"/>
    <property type="project" value="UniProtKB-SubCell"/>
</dbReference>
<comment type="catalytic activity">
    <reaction evidence="18">
        <text>a 1-acyl-sn-glycerol + ATP = a 1-acyl-sn-glycero-3-phosphate + ADP + H(+)</text>
        <dbReference type="Rhea" id="RHEA:33747"/>
        <dbReference type="ChEBI" id="CHEBI:15378"/>
        <dbReference type="ChEBI" id="CHEBI:30616"/>
        <dbReference type="ChEBI" id="CHEBI:57970"/>
        <dbReference type="ChEBI" id="CHEBI:64683"/>
        <dbReference type="ChEBI" id="CHEBI:456216"/>
    </reaction>
    <physiologicalReaction direction="left-to-right" evidence="18">
        <dbReference type="Rhea" id="RHEA:33748"/>
    </physiologicalReaction>
</comment>
<evidence type="ECO:0000313" key="31">
    <source>
        <dbReference type="Proteomes" id="UP000504633"/>
    </source>
</evidence>
<dbReference type="Proteomes" id="UP000504633">
    <property type="component" value="Unplaced"/>
</dbReference>
<name>A0A6J1ME66_DROHY</name>
<evidence type="ECO:0000256" key="26">
    <source>
        <dbReference type="ARBA" id="ARBA00044480"/>
    </source>
</evidence>
<protein>
    <recommendedName>
        <fullName evidence="24">Acylglycerol kinase, mitochondrial</fullName>
        <ecNumber evidence="5">2.7.1.107</ecNumber>
        <ecNumber evidence="22">2.7.1.138</ecNumber>
        <ecNumber evidence="23">2.7.1.94</ecNumber>
    </recommendedName>
    <alternativeName>
        <fullName evidence="25">Multiple substrate lipid kinase</fullName>
    </alternativeName>
</protein>
<evidence type="ECO:0000256" key="3">
    <source>
        <dbReference type="ARBA" id="ARBA00004637"/>
    </source>
</evidence>
<evidence type="ECO:0000256" key="10">
    <source>
        <dbReference type="ARBA" id="ARBA00022840"/>
    </source>
</evidence>
<accession>A0A6J1ME66</accession>
<dbReference type="KEGG" id="dhe:111603997"/>
<comment type="catalytic activity">
    <reaction evidence="15">
        <text>a 1,2-diacyl-sn-glycerol + ATP = a 1,2-diacyl-sn-glycero-3-phosphate + ADP + H(+)</text>
        <dbReference type="Rhea" id="RHEA:10272"/>
        <dbReference type="ChEBI" id="CHEBI:15378"/>
        <dbReference type="ChEBI" id="CHEBI:17815"/>
        <dbReference type="ChEBI" id="CHEBI:30616"/>
        <dbReference type="ChEBI" id="CHEBI:58608"/>
        <dbReference type="ChEBI" id="CHEBI:456216"/>
        <dbReference type="EC" id="2.7.1.107"/>
    </reaction>
    <physiologicalReaction direction="left-to-right" evidence="15">
        <dbReference type="Rhea" id="RHEA:10273"/>
    </physiologicalReaction>
</comment>
<evidence type="ECO:0000256" key="16">
    <source>
        <dbReference type="ARBA" id="ARBA00024483"/>
    </source>
</evidence>
<keyword evidence="11" id="KW-0443">Lipid metabolism</keyword>
<reference evidence="32" key="1">
    <citation type="submission" date="2025-08" db="UniProtKB">
        <authorList>
            <consortium name="RefSeq"/>
        </authorList>
    </citation>
    <scope>IDENTIFICATION</scope>
    <source>
        <strain evidence="32">15085-1641.00</strain>
        <tissue evidence="32">Whole body</tissue>
    </source>
</reference>
<comment type="catalytic activity">
    <reaction evidence="20">
        <text>1-hexadecanoyl-sn-glycerol + ATP = 1-hexadecanoyl-sn-glycero-3-phosphate + ADP + H(+)</text>
        <dbReference type="Rhea" id="RHEA:43308"/>
        <dbReference type="ChEBI" id="CHEBI:15378"/>
        <dbReference type="ChEBI" id="CHEBI:30616"/>
        <dbReference type="ChEBI" id="CHEBI:57518"/>
        <dbReference type="ChEBI" id="CHEBI:75542"/>
        <dbReference type="ChEBI" id="CHEBI:456216"/>
    </reaction>
    <physiologicalReaction direction="left-to-right" evidence="20">
        <dbReference type="Rhea" id="RHEA:43309"/>
    </physiologicalReaction>
</comment>
<evidence type="ECO:0000256" key="15">
    <source>
        <dbReference type="ARBA" id="ARBA00023411"/>
    </source>
</evidence>
<feature type="domain" description="DAGKc" evidence="30">
    <location>
        <begin position="54"/>
        <end position="148"/>
    </location>
</feature>
<keyword evidence="31" id="KW-1185">Reference proteome</keyword>
<evidence type="ECO:0000256" key="14">
    <source>
        <dbReference type="ARBA" id="ARBA00023371"/>
    </source>
</evidence>
<evidence type="ECO:0000256" key="18">
    <source>
        <dbReference type="ARBA" id="ARBA00024512"/>
    </source>
</evidence>
<comment type="similarity">
    <text evidence="21">Belongs to the AGK family.</text>
</comment>
<dbReference type="EC" id="2.7.1.94" evidence="23"/>
<keyword evidence="8 32" id="KW-0418">Kinase</keyword>
<keyword evidence="12" id="KW-0496">Mitochondrion</keyword>
<evidence type="ECO:0000256" key="23">
    <source>
        <dbReference type="ARBA" id="ARBA00026098"/>
    </source>
</evidence>
<evidence type="ECO:0000256" key="12">
    <source>
        <dbReference type="ARBA" id="ARBA00023128"/>
    </source>
</evidence>
<keyword evidence="10" id="KW-0067">ATP-binding</keyword>
<dbReference type="CTD" id="326168"/>
<dbReference type="OrthoDB" id="9979394at2759"/>
<dbReference type="InterPro" id="IPR001206">
    <property type="entry name" value="Diacylglycerol_kinase_cat_dom"/>
</dbReference>
<comment type="catalytic activity">
    <reaction evidence="17">
        <text>1-(9Z-octadecenoyl)-sn-glycerol + ATP = 1-(9Z-octadecenoyl)-sn-glycero-3-phosphate + ADP + H(+)</text>
        <dbReference type="Rhea" id="RHEA:41079"/>
        <dbReference type="ChEBI" id="CHEBI:15378"/>
        <dbReference type="ChEBI" id="CHEBI:30616"/>
        <dbReference type="ChEBI" id="CHEBI:74544"/>
        <dbReference type="ChEBI" id="CHEBI:75757"/>
        <dbReference type="ChEBI" id="CHEBI:456216"/>
    </reaction>
    <physiologicalReaction direction="left-to-right" evidence="17">
        <dbReference type="Rhea" id="RHEA:41080"/>
    </physiologicalReaction>
</comment>
<evidence type="ECO:0000256" key="22">
    <source>
        <dbReference type="ARBA" id="ARBA00026096"/>
    </source>
</evidence>
<keyword evidence="7" id="KW-0547">Nucleotide-binding</keyword>
<dbReference type="SUPFAM" id="SSF111331">
    <property type="entry name" value="NAD kinase/diacylglycerol kinase-like"/>
    <property type="match status" value="1"/>
</dbReference>
<dbReference type="GO" id="GO:0005743">
    <property type="term" value="C:mitochondrial inner membrane"/>
    <property type="evidence" value="ECO:0007669"/>
    <property type="project" value="UniProtKB-SubCell"/>
</dbReference>
<comment type="catalytic activity">
    <reaction evidence="27">
        <text>an N-acylsphing-4-enine + ATP = an N-acylsphing-4-enine 1-phosphate + ADP + H(+)</text>
        <dbReference type="Rhea" id="RHEA:17929"/>
        <dbReference type="ChEBI" id="CHEBI:15378"/>
        <dbReference type="ChEBI" id="CHEBI:30616"/>
        <dbReference type="ChEBI" id="CHEBI:52639"/>
        <dbReference type="ChEBI" id="CHEBI:57674"/>
        <dbReference type="ChEBI" id="CHEBI:456216"/>
        <dbReference type="EC" id="2.7.1.138"/>
    </reaction>
    <physiologicalReaction direction="left-to-right" evidence="27">
        <dbReference type="Rhea" id="RHEA:17930"/>
    </physiologicalReaction>
</comment>
<gene>
    <name evidence="32" type="primary">LOC111603997</name>
</gene>
<dbReference type="GO" id="GO:0047620">
    <property type="term" value="F:acylglycerol kinase activity"/>
    <property type="evidence" value="ECO:0007669"/>
    <property type="project" value="UniProtKB-EC"/>
</dbReference>
<dbReference type="GO" id="GO:0005524">
    <property type="term" value="F:ATP binding"/>
    <property type="evidence" value="ECO:0007669"/>
    <property type="project" value="UniProtKB-KW"/>
</dbReference>
<evidence type="ECO:0000256" key="21">
    <source>
        <dbReference type="ARBA" id="ARBA00025749"/>
    </source>
</evidence>
<dbReference type="EC" id="2.7.1.138" evidence="22"/>
<comment type="subcellular location">
    <subcellularLocation>
        <location evidence="3">Mitochondrion inner membrane</location>
        <topology evidence="3">Peripheral membrane protein</topology>
    </subcellularLocation>
    <subcellularLocation>
        <location evidence="2">Mitochondrion intermembrane space</location>
    </subcellularLocation>
</comment>
<evidence type="ECO:0000256" key="27">
    <source>
        <dbReference type="ARBA" id="ARBA00048034"/>
    </source>
</evidence>
<dbReference type="RefSeq" id="XP_023177614.2">
    <property type="nucleotide sequence ID" value="XM_023321846.2"/>
</dbReference>
<dbReference type="EC" id="2.7.1.107" evidence="5"/>
<keyword evidence="6" id="KW-0808">Transferase</keyword>
<comment type="catalytic activity">
    <reaction evidence="29">
        <text>N-(hexanoyl)sphing-4-enine + ATP = N-hexanoylsphing-4-enine 1-phosphate + ADP + H(+)</text>
        <dbReference type="Rhea" id="RHEA:43312"/>
        <dbReference type="ChEBI" id="CHEBI:15378"/>
        <dbReference type="ChEBI" id="CHEBI:30616"/>
        <dbReference type="ChEBI" id="CHEBI:63867"/>
        <dbReference type="ChEBI" id="CHEBI:82959"/>
        <dbReference type="ChEBI" id="CHEBI:456216"/>
    </reaction>
    <physiologicalReaction direction="left-to-right" evidence="29">
        <dbReference type="Rhea" id="RHEA:43313"/>
    </physiologicalReaction>
</comment>
<evidence type="ECO:0000313" key="32">
    <source>
        <dbReference type="RefSeq" id="XP_023177614.2"/>
    </source>
</evidence>
<evidence type="ECO:0000259" key="30">
    <source>
        <dbReference type="PROSITE" id="PS50146"/>
    </source>
</evidence>
<dbReference type="AlphaFoldDB" id="A0A6J1ME66"/>
<evidence type="ECO:0000256" key="7">
    <source>
        <dbReference type="ARBA" id="ARBA00022741"/>
    </source>
</evidence>
<dbReference type="InterPro" id="IPR017438">
    <property type="entry name" value="ATP-NAD_kinase_N"/>
</dbReference>
<comment type="catalytic activity">
    <reaction evidence="19">
        <text>2-(5Z,8Z,11Z,14Z-eicosatetraenoyl)-glycerol + ATP = 2-(5Z,8Z,11Z,14Z-eicosatetraenoyl)-sn-glycero-3-phosphate + ADP + H(+)</text>
        <dbReference type="Rhea" id="RHEA:43316"/>
        <dbReference type="ChEBI" id="CHEBI:15378"/>
        <dbReference type="ChEBI" id="CHEBI:30616"/>
        <dbReference type="ChEBI" id="CHEBI:52392"/>
        <dbReference type="ChEBI" id="CHEBI:78209"/>
        <dbReference type="ChEBI" id="CHEBI:456216"/>
    </reaction>
    <physiologicalReaction direction="left-to-right" evidence="19">
        <dbReference type="Rhea" id="RHEA:43317"/>
    </physiologicalReaction>
</comment>